<dbReference type="RefSeq" id="WP_032717085.1">
    <property type="nucleotide sequence ID" value="NZ_ABDFAB020000008.1"/>
</dbReference>
<dbReference type="Proteomes" id="UP000229713">
    <property type="component" value="Unassembled WGS sequence"/>
</dbReference>
<dbReference type="Pfam" id="PF10678">
    <property type="entry name" value="DUF2492"/>
    <property type="match status" value="1"/>
</dbReference>
<dbReference type="NCBIfam" id="TIGR03853">
    <property type="entry name" value="matur_matur"/>
    <property type="match status" value="1"/>
</dbReference>
<name>A0A1Y6GJF3_RAOOR</name>
<evidence type="ECO:0000313" key="1">
    <source>
        <dbReference type="EMBL" id="PIK82881.1"/>
    </source>
</evidence>
<protein>
    <submittedName>
        <fullName evidence="1">Uncharacterized protein</fullName>
    </submittedName>
</protein>
<dbReference type="EMBL" id="NKYI01000025">
    <property type="protein sequence ID" value="PIK82881.1"/>
    <property type="molecule type" value="Genomic_DNA"/>
</dbReference>
<dbReference type="GeneID" id="93753288"/>
<dbReference type="InterPro" id="IPR019620">
    <property type="entry name" value="Metal-bd_prot_put"/>
</dbReference>
<dbReference type="AlphaFoldDB" id="A0A1Y6GJF3"/>
<organism evidence="1 2">
    <name type="scientific">Raoultella ornithinolytica</name>
    <name type="common">Klebsiella ornithinolytica</name>
    <dbReference type="NCBI Taxonomy" id="54291"/>
    <lineage>
        <taxon>Bacteria</taxon>
        <taxon>Pseudomonadati</taxon>
        <taxon>Pseudomonadota</taxon>
        <taxon>Gammaproteobacteria</taxon>
        <taxon>Enterobacterales</taxon>
        <taxon>Enterobacteriaceae</taxon>
        <taxon>Klebsiella/Raoultella group</taxon>
        <taxon>Raoultella</taxon>
    </lineage>
</organism>
<sequence length="79" mass="8596">MQSIHGHEVLQMMIASGEPYSTATLEAAIIARFGADARFHTCSAENLSAAELVAFLQKKGKFVAVEAGFNTRESKICRH</sequence>
<gene>
    <name evidence="1" type="ORF">CFY86_17265</name>
</gene>
<proteinExistence type="predicted"/>
<reference evidence="1 2" key="1">
    <citation type="submission" date="2017-07" db="EMBL/GenBank/DDBJ databases">
        <title>Raoultella ornithinolytica strain HH3 draft genome.</title>
        <authorList>
            <person name="Duceppe M.-O."/>
            <person name="Huang H."/>
            <person name="Phipps-Todd B."/>
        </authorList>
    </citation>
    <scope>NUCLEOTIDE SEQUENCE [LARGE SCALE GENOMIC DNA]</scope>
    <source>
        <strain evidence="1 2">HH3</strain>
    </source>
</reference>
<accession>A0A1Y6GJF3</accession>
<dbReference type="STRING" id="54291.TE10_18550"/>
<comment type="caution">
    <text evidence="1">The sequence shown here is derived from an EMBL/GenBank/DDBJ whole genome shotgun (WGS) entry which is preliminary data.</text>
</comment>
<dbReference type="eggNOG" id="ENOG50333JI">
    <property type="taxonomic scope" value="Bacteria"/>
</dbReference>
<evidence type="ECO:0000313" key="2">
    <source>
        <dbReference type="Proteomes" id="UP000229713"/>
    </source>
</evidence>